<organism evidence="1 2">
    <name type="scientific">Hymenobacter gummosus</name>
    <dbReference type="NCBI Taxonomy" id="1776032"/>
    <lineage>
        <taxon>Bacteria</taxon>
        <taxon>Pseudomonadati</taxon>
        <taxon>Bacteroidota</taxon>
        <taxon>Cytophagia</taxon>
        <taxon>Cytophagales</taxon>
        <taxon>Hymenobacteraceae</taxon>
        <taxon>Hymenobacter</taxon>
    </lineage>
</organism>
<dbReference type="EMBL" id="RXOF01000011">
    <property type="protein sequence ID" value="RTQ47886.1"/>
    <property type="molecule type" value="Genomic_DNA"/>
</dbReference>
<keyword evidence="2" id="KW-1185">Reference proteome</keyword>
<name>A0A431U075_9BACT</name>
<comment type="caution">
    <text evidence="1">The sequence shown here is derived from an EMBL/GenBank/DDBJ whole genome shotgun (WGS) entry which is preliminary data.</text>
</comment>
<dbReference type="AlphaFoldDB" id="A0A431U075"/>
<sequence length="206" mass="23853">MKKRLLRYLALTATAGAALLLLLVFGTGDAGLTQRLLNGIEARALAGRSTLPDKLLLKGLYQGMMLTGRLRYPQATAFLRYYVGGRGDTLRFDARALLRHPEVQQALQRRKTAITFRHQPPPRPTYHAVRRTDWDLFYTFDLLFIRQQGGQVEFYDQYYFQPLQRRSRTPFRIGNIRFKLNDGLIHVAYPEAKRFTSYGQAAWARR</sequence>
<accession>A0A431U075</accession>
<reference evidence="1 2" key="1">
    <citation type="submission" date="2018-12" db="EMBL/GenBank/DDBJ databases">
        <title>Hymenobacter gummosus sp. nov., isolated from a spring.</title>
        <authorList>
            <person name="Nie L."/>
        </authorList>
    </citation>
    <scope>NUCLEOTIDE SEQUENCE [LARGE SCALE GENOMIC DNA]</scope>
    <source>
        <strain evidence="1 2">KCTC 52166</strain>
    </source>
</reference>
<dbReference type="Proteomes" id="UP000282184">
    <property type="component" value="Unassembled WGS sequence"/>
</dbReference>
<evidence type="ECO:0000313" key="2">
    <source>
        <dbReference type="Proteomes" id="UP000282184"/>
    </source>
</evidence>
<dbReference type="RefSeq" id="WP_126694644.1">
    <property type="nucleotide sequence ID" value="NZ_RXOF01000011.1"/>
</dbReference>
<proteinExistence type="predicted"/>
<gene>
    <name evidence="1" type="ORF">EJV47_18380</name>
</gene>
<dbReference type="OrthoDB" id="9839400at2"/>
<protein>
    <submittedName>
        <fullName evidence="1">Uncharacterized protein</fullName>
    </submittedName>
</protein>
<evidence type="ECO:0000313" key="1">
    <source>
        <dbReference type="EMBL" id="RTQ47886.1"/>
    </source>
</evidence>